<proteinExistence type="predicted"/>
<organism evidence="1 2">
    <name type="scientific">Maioricimonas rarisocia</name>
    <dbReference type="NCBI Taxonomy" id="2528026"/>
    <lineage>
        <taxon>Bacteria</taxon>
        <taxon>Pseudomonadati</taxon>
        <taxon>Planctomycetota</taxon>
        <taxon>Planctomycetia</taxon>
        <taxon>Planctomycetales</taxon>
        <taxon>Planctomycetaceae</taxon>
        <taxon>Maioricimonas</taxon>
    </lineage>
</organism>
<evidence type="ECO:0000313" key="1">
    <source>
        <dbReference type="EMBL" id="QDU40977.1"/>
    </source>
</evidence>
<keyword evidence="2" id="KW-1185">Reference proteome</keyword>
<protein>
    <submittedName>
        <fullName evidence="1">Uncharacterized protein</fullName>
    </submittedName>
</protein>
<dbReference type="EMBL" id="CP036275">
    <property type="protein sequence ID" value="QDU40977.1"/>
    <property type="molecule type" value="Genomic_DNA"/>
</dbReference>
<gene>
    <name evidence="1" type="ORF">Mal4_53400</name>
</gene>
<name>A0A517ZES9_9PLAN</name>
<dbReference type="KEGG" id="mri:Mal4_53400"/>
<reference evidence="1 2" key="1">
    <citation type="submission" date="2019-02" db="EMBL/GenBank/DDBJ databases">
        <title>Deep-cultivation of Planctomycetes and their phenomic and genomic characterization uncovers novel biology.</title>
        <authorList>
            <person name="Wiegand S."/>
            <person name="Jogler M."/>
            <person name="Boedeker C."/>
            <person name="Pinto D."/>
            <person name="Vollmers J."/>
            <person name="Rivas-Marin E."/>
            <person name="Kohn T."/>
            <person name="Peeters S.H."/>
            <person name="Heuer A."/>
            <person name="Rast P."/>
            <person name="Oberbeckmann S."/>
            <person name="Bunk B."/>
            <person name="Jeske O."/>
            <person name="Meyerdierks A."/>
            <person name="Storesund J.E."/>
            <person name="Kallscheuer N."/>
            <person name="Luecker S."/>
            <person name="Lage O.M."/>
            <person name="Pohl T."/>
            <person name="Merkel B.J."/>
            <person name="Hornburger P."/>
            <person name="Mueller R.-W."/>
            <person name="Bruemmer F."/>
            <person name="Labrenz M."/>
            <person name="Spormann A.M."/>
            <person name="Op den Camp H."/>
            <person name="Overmann J."/>
            <person name="Amann R."/>
            <person name="Jetten M.S.M."/>
            <person name="Mascher T."/>
            <person name="Medema M.H."/>
            <person name="Devos D.P."/>
            <person name="Kaster A.-K."/>
            <person name="Ovreas L."/>
            <person name="Rohde M."/>
            <person name="Galperin M.Y."/>
            <person name="Jogler C."/>
        </authorList>
    </citation>
    <scope>NUCLEOTIDE SEQUENCE [LARGE SCALE GENOMIC DNA]</scope>
    <source>
        <strain evidence="1 2">Mal4</strain>
    </source>
</reference>
<sequence>MVEPPAWLAQLANQVAACMLPADNLAPVGCHYCEVEDGWEVTIFASRTEIVGGHLDGKTFASAFALDLVSLQQLFNPIREYYWQALSMAPDDELGPHVAIVGDHLGHQVMVRVLAAAPDRFESGRFANVYEARLDDAW</sequence>
<accession>A0A517ZES9</accession>
<evidence type="ECO:0000313" key="2">
    <source>
        <dbReference type="Proteomes" id="UP000320496"/>
    </source>
</evidence>
<dbReference type="OrthoDB" id="215530at2"/>
<dbReference type="AlphaFoldDB" id="A0A517ZES9"/>
<dbReference type="Proteomes" id="UP000320496">
    <property type="component" value="Chromosome"/>
</dbReference>